<evidence type="ECO:0000313" key="3">
    <source>
        <dbReference type="EMBL" id="CEJ94106.1"/>
    </source>
</evidence>
<dbReference type="Proteomes" id="UP000039046">
    <property type="component" value="Unassembled WGS sequence"/>
</dbReference>
<evidence type="ECO:0000256" key="1">
    <source>
        <dbReference type="SAM" id="MobiDB-lite"/>
    </source>
</evidence>
<evidence type="ECO:0000256" key="2">
    <source>
        <dbReference type="SAM" id="Phobius"/>
    </source>
</evidence>
<evidence type="ECO:0000313" key="4">
    <source>
        <dbReference type="Proteomes" id="UP000039046"/>
    </source>
</evidence>
<feature type="region of interest" description="Disordered" evidence="1">
    <location>
        <begin position="55"/>
        <end position="95"/>
    </location>
</feature>
<dbReference type="AlphaFoldDB" id="A0A0A1TAJ2"/>
<protein>
    <submittedName>
        <fullName evidence="3">Uncharacterized protein</fullName>
    </submittedName>
</protein>
<gene>
    <name evidence="3" type="ORF">VHEMI09657</name>
</gene>
<reference evidence="3 4" key="1">
    <citation type="journal article" date="2015" name="Genome Announc.">
        <title>Draft Genome Sequence and Gene Annotation of the Entomopathogenic Fungus Verticillium hemipterigenum.</title>
        <authorList>
            <person name="Horn F."/>
            <person name="Habel A."/>
            <person name="Scharf D.H."/>
            <person name="Dworschak J."/>
            <person name="Brakhage A.A."/>
            <person name="Guthke R."/>
            <person name="Hertweck C."/>
            <person name="Linde J."/>
        </authorList>
    </citation>
    <scope>NUCLEOTIDE SEQUENCE [LARGE SCALE GENOMIC DNA]</scope>
</reference>
<keyword evidence="4" id="KW-1185">Reference proteome</keyword>
<sequence length="95" mass="9936">MGSFDWLSKVGATPQAVATLNDQPDLFVKLILVLVGLGLQCLLIWYIHYATLKPSQRKKKDTKKGGAAAKPAASAAAGGGGGAAKEAPKYDNPRL</sequence>
<name>A0A0A1TAJ2_9HYPO</name>
<dbReference type="EMBL" id="CDHN01000006">
    <property type="protein sequence ID" value="CEJ94106.1"/>
    <property type="molecule type" value="Genomic_DNA"/>
</dbReference>
<feature type="transmembrane region" description="Helical" evidence="2">
    <location>
        <begin position="26"/>
        <end position="49"/>
    </location>
</feature>
<keyword evidence="2" id="KW-0472">Membrane</keyword>
<keyword evidence="2" id="KW-0812">Transmembrane</keyword>
<feature type="compositionally biased region" description="Basic and acidic residues" evidence="1">
    <location>
        <begin position="86"/>
        <end position="95"/>
    </location>
</feature>
<accession>A0A0A1TAJ2</accession>
<organism evidence="3 4">
    <name type="scientific">[Torrubiella] hemipterigena</name>
    <dbReference type="NCBI Taxonomy" id="1531966"/>
    <lineage>
        <taxon>Eukaryota</taxon>
        <taxon>Fungi</taxon>
        <taxon>Dikarya</taxon>
        <taxon>Ascomycota</taxon>
        <taxon>Pezizomycotina</taxon>
        <taxon>Sordariomycetes</taxon>
        <taxon>Hypocreomycetidae</taxon>
        <taxon>Hypocreales</taxon>
        <taxon>Clavicipitaceae</taxon>
        <taxon>Clavicipitaceae incertae sedis</taxon>
        <taxon>'Torrubiella' clade</taxon>
    </lineage>
</organism>
<dbReference type="HOGENOM" id="CLU_182417_0_0_1"/>
<feature type="compositionally biased region" description="Low complexity" evidence="1">
    <location>
        <begin position="65"/>
        <end position="76"/>
    </location>
</feature>
<proteinExistence type="predicted"/>
<keyword evidence="2" id="KW-1133">Transmembrane helix</keyword>